<dbReference type="AlphaFoldDB" id="X1VW21"/>
<feature type="non-terminal residue" evidence="1">
    <location>
        <position position="1"/>
    </location>
</feature>
<proteinExistence type="predicted"/>
<gene>
    <name evidence="1" type="ORF">S12H4_61742</name>
</gene>
<protein>
    <submittedName>
        <fullName evidence="1">Uncharacterized protein</fullName>
    </submittedName>
</protein>
<sequence>WLSGNKDIDEVIAVHKRIRHLVRQEASKLG</sequence>
<name>X1VW21_9ZZZZ</name>
<dbReference type="EMBL" id="BARW01041102">
    <property type="protein sequence ID" value="GAJ22476.1"/>
    <property type="molecule type" value="Genomic_DNA"/>
</dbReference>
<reference evidence="1" key="1">
    <citation type="journal article" date="2014" name="Front. Microbiol.">
        <title>High frequency of phylogenetically diverse reductive dehalogenase-homologous genes in deep subseafloor sedimentary metagenomes.</title>
        <authorList>
            <person name="Kawai M."/>
            <person name="Futagami T."/>
            <person name="Toyoda A."/>
            <person name="Takaki Y."/>
            <person name="Nishi S."/>
            <person name="Hori S."/>
            <person name="Arai W."/>
            <person name="Tsubouchi T."/>
            <person name="Morono Y."/>
            <person name="Uchiyama I."/>
            <person name="Ito T."/>
            <person name="Fujiyama A."/>
            <person name="Inagaki F."/>
            <person name="Takami H."/>
        </authorList>
    </citation>
    <scope>NUCLEOTIDE SEQUENCE</scope>
    <source>
        <strain evidence="1">Expedition CK06-06</strain>
    </source>
</reference>
<evidence type="ECO:0000313" key="1">
    <source>
        <dbReference type="EMBL" id="GAJ22476.1"/>
    </source>
</evidence>
<comment type="caution">
    <text evidence="1">The sequence shown here is derived from an EMBL/GenBank/DDBJ whole genome shotgun (WGS) entry which is preliminary data.</text>
</comment>
<accession>X1VW21</accession>
<organism evidence="1">
    <name type="scientific">marine sediment metagenome</name>
    <dbReference type="NCBI Taxonomy" id="412755"/>
    <lineage>
        <taxon>unclassified sequences</taxon>
        <taxon>metagenomes</taxon>
        <taxon>ecological metagenomes</taxon>
    </lineage>
</organism>